<sequence>MVDINDCLSILDGRLKQLTTFIVQLKYIGDSSSISRNMDEVHNLKYFSLTCYEYIDNYDDVIVPLLRRMTHLEKLTLYLRVLNRSSFINGTHLHNEILVHMPQLHTFIFYISTENDINESVHRISNDDIQQTFTHTRYARTGCMSWDVHEWKYDNNSTFSVIEYSHLISLDIKRVYLDYIAQFLLETKAHLPRLTELKVNYDQLKTVTKNFTRDATRRNCSKVERLIVEESTVFSKDVYQYFPSL</sequence>
<evidence type="ECO:0000313" key="1">
    <source>
        <dbReference type="EMBL" id="CAF0849799.1"/>
    </source>
</evidence>
<protein>
    <submittedName>
        <fullName evidence="1">Uncharacterized protein</fullName>
    </submittedName>
</protein>
<proteinExistence type="predicted"/>
<dbReference type="SUPFAM" id="SSF52047">
    <property type="entry name" value="RNI-like"/>
    <property type="match status" value="1"/>
</dbReference>
<reference evidence="1" key="1">
    <citation type="submission" date="2021-02" db="EMBL/GenBank/DDBJ databases">
        <authorList>
            <person name="Nowell W R."/>
        </authorList>
    </citation>
    <scope>NUCLEOTIDE SEQUENCE</scope>
</reference>
<dbReference type="Gene3D" id="3.80.10.10">
    <property type="entry name" value="Ribonuclease Inhibitor"/>
    <property type="match status" value="1"/>
</dbReference>
<dbReference type="EMBL" id="CAJNOU010000075">
    <property type="protein sequence ID" value="CAF0849799.1"/>
    <property type="molecule type" value="Genomic_DNA"/>
</dbReference>
<accession>A0A813WBD8</accession>
<dbReference type="AlphaFoldDB" id="A0A813WBD8"/>
<organism evidence="1 2">
    <name type="scientific">Rotaria sordida</name>
    <dbReference type="NCBI Taxonomy" id="392033"/>
    <lineage>
        <taxon>Eukaryota</taxon>
        <taxon>Metazoa</taxon>
        <taxon>Spiralia</taxon>
        <taxon>Gnathifera</taxon>
        <taxon>Rotifera</taxon>
        <taxon>Eurotatoria</taxon>
        <taxon>Bdelloidea</taxon>
        <taxon>Philodinida</taxon>
        <taxon>Philodinidae</taxon>
        <taxon>Rotaria</taxon>
    </lineage>
</organism>
<comment type="caution">
    <text evidence="1">The sequence shown here is derived from an EMBL/GenBank/DDBJ whole genome shotgun (WGS) entry which is preliminary data.</text>
</comment>
<dbReference type="Proteomes" id="UP000663889">
    <property type="component" value="Unassembled WGS sequence"/>
</dbReference>
<name>A0A813WBD8_9BILA</name>
<gene>
    <name evidence="1" type="ORF">SEV965_LOCUS3042</name>
</gene>
<dbReference type="InterPro" id="IPR032675">
    <property type="entry name" value="LRR_dom_sf"/>
</dbReference>
<evidence type="ECO:0000313" key="2">
    <source>
        <dbReference type="Proteomes" id="UP000663889"/>
    </source>
</evidence>